<evidence type="ECO:0000256" key="3">
    <source>
        <dbReference type="ARBA" id="ARBA00023125"/>
    </source>
</evidence>
<name>A0AAN7QY66_9MYRT</name>
<sequence length="220" mass="24000">MEHNIMVSALQHVLTEGGLKENSSTTTALEGPSATAVMVLPESTVCQFCGIEGCLGCNFFPPDGASGEDRKKKTGGRKDEKFAARRRTCHYRGVRLRPWGKWAAEIRDPRRRVKVWLGTFETAEQAAMAYDRAAIEFRGVARARLNFPYWQPKTSPENGVTAAQVGQLSGSMGEGANGGTVGRSVMGGGGSSEYGDGELLDEMEELKEWKESDKKESTFV</sequence>
<evidence type="ECO:0000256" key="1">
    <source>
        <dbReference type="ARBA" id="ARBA00004123"/>
    </source>
</evidence>
<dbReference type="AlphaFoldDB" id="A0AAN7QY66"/>
<evidence type="ECO:0000313" key="10">
    <source>
        <dbReference type="Proteomes" id="UP001345219"/>
    </source>
</evidence>
<dbReference type="SUPFAM" id="SSF54171">
    <property type="entry name" value="DNA-binding domain"/>
    <property type="match status" value="1"/>
</dbReference>
<gene>
    <name evidence="9" type="ORF">SAY87_017172</name>
</gene>
<dbReference type="Pfam" id="PF00847">
    <property type="entry name" value="AP2"/>
    <property type="match status" value="1"/>
</dbReference>
<dbReference type="GO" id="GO:0009873">
    <property type="term" value="P:ethylene-activated signaling pathway"/>
    <property type="evidence" value="ECO:0007669"/>
    <property type="project" value="InterPro"/>
</dbReference>
<dbReference type="EMBL" id="JAXIOK010000001">
    <property type="protein sequence ID" value="KAK4781066.1"/>
    <property type="molecule type" value="Genomic_DNA"/>
</dbReference>
<comment type="caution">
    <text evidence="9">The sequence shown here is derived from an EMBL/GenBank/DDBJ whole genome shotgun (WGS) entry which is preliminary data.</text>
</comment>
<evidence type="ECO:0000256" key="5">
    <source>
        <dbReference type="ARBA" id="ARBA00023242"/>
    </source>
</evidence>
<proteinExistence type="inferred from homology"/>
<protein>
    <recommendedName>
        <fullName evidence="8">AP2/ERF domain-containing protein</fullName>
    </recommendedName>
</protein>
<dbReference type="InterPro" id="IPR016177">
    <property type="entry name" value="DNA-bd_dom_sf"/>
</dbReference>
<evidence type="ECO:0000256" key="4">
    <source>
        <dbReference type="ARBA" id="ARBA00023163"/>
    </source>
</evidence>
<evidence type="ECO:0000259" key="8">
    <source>
        <dbReference type="PROSITE" id="PS51032"/>
    </source>
</evidence>
<dbReference type="InterPro" id="IPR044808">
    <property type="entry name" value="ERF_plant"/>
</dbReference>
<organism evidence="9 10">
    <name type="scientific">Trapa incisa</name>
    <dbReference type="NCBI Taxonomy" id="236973"/>
    <lineage>
        <taxon>Eukaryota</taxon>
        <taxon>Viridiplantae</taxon>
        <taxon>Streptophyta</taxon>
        <taxon>Embryophyta</taxon>
        <taxon>Tracheophyta</taxon>
        <taxon>Spermatophyta</taxon>
        <taxon>Magnoliopsida</taxon>
        <taxon>eudicotyledons</taxon>
        <taxon>Gunneridae</taxon>
        <taxon>Pentapetalae</taxon>
        <taxon>rosids</taxon>
        <taxon>malvids</taxon>
        <taxon>Myrtales</taxon>
        <taxon>Lythraceae</taxon>
        <taxon>Trapa</taxon>
    </lineage>
</organism>
<dbReference type="PROSITE" id="PS51032">
    <property type="entry name" value="AP2_ERF"/>
    <property type="match status" value="1"/>
</dbReference>
<dbReference type="InterPro" id="IPR001471">
    <property type="entry name" value="AP2/ERF_dom"/>
</dbReference>
<keyword evidence="4" id="KW-0804">Transcription</keyword>
<dbReference type="SMART" id="SM00380">
    <property type="entry name" value="AP2"/>
    <property type="match status" value="1"/>
</dbReference>
<dbReference type="PRINTS" id="PR00367">
    <property type="entry name" value="ETHRSPELEMNT"/>
</dbReference>
<dbReference type="PANTHER" id="PTHR31190:SF181">
    <property type="entry name" value="OS02G0764700 PROTEIN"/>
    <property type="match status" value="1"/>
</dbReference>
<accession>A0AAN7QY66</accession>
<comment type="similarity">
    <text evidence="6">Belongs to the AP2/ERF transcription factor family. ERF subfamily.</text>
</comment>
<dbReference type="GO" id="GO:0005634">
    <property type="term" value="C:nucleus"/>
    <property type="evidence" value="ECO:0007669"/>
    <property type="project" value="UniProtKB-SubCell"/>
</dbReference>
<evidence type="ECO:0000313" key="9">
    <source>
        <dbReference type="EMBL" id="KAK4781066.1"/>
    </source>
</evidence>
<feature type="region of interest" description="Disordered" evidence="7">
    <location>
        <begin position="172"/>
        <end position="197"/>
    </location>
</feature>
<evidence type="ECO:0000256" key="6">
    <source>
        <dbReference type="ARBA" id="ARBA00024343"/>
    </source>
</evidence>
<dbReference type="CDD" id="cd00018">
    <property type="entry name" value="AP2"/>
    <property type="match status" value="1"/>
</dbReference>
<dbReference type="Gene3D" id="3.30.730.10">
    <property type="entry name" value="AP2/ERF domain"/>
    <property type="match status" value="1"/>
</dbReference>
<feature type="compositionally biased region" description="Gly residues" evidence="7">
    <location>
        <begin position="172"/>
        <end position="192"/>
    </location>
</feature>
<evidence type="ECO:0000256" key="7">
    <source>
        <dbReference type="SAM" id="MobiDB-lite"/>
    </source>
</evidence>
<keyword evidence="2" id="KW-0805">Transcription regulation</keyword>
<keyword evidence="10" id="KW-1185">Reference proteome</keyword>
<dbReference type="InterPro" id="IPR036955">
    <property type="entry name" value="AP2/ERF_dom_sf"/>
</dbReference>
<keyword evidence="3" id="KW-0238">DNA-binding</keyword>
<reference evidence="9 10" key="1">
    <citation type="journal article" date="2023" name="Hortic Res">
        <title>Pangenome of water caltrop reveals structural variations and asymmetric subgenome divergence after allopolyploidization.</title>
        <authorList>
            <person name="Zhang X."/>
            <person name="Chen Y."/>
            <person name="Wang L."/>
            <person name="Yuan Y."/>
            <person name="Fang M."/>
            <person name="Shi L."/>
            <person name="Lu R."/>
            <person name="Comes H.P."/>
            <person name="Ma Y."/>
            <person name="Chen Y."/>
            <person name="Huang G."/>
            <person name="Zhou Y."/>
            <person name="Zheng Z."/>
            <person name="Qiu Y."/>
        </authorList>
    </citation>
    <scope>NUCLEOTIDE SEQUENCE [LARGE SCALE GENOMIC DNA]</scope>
    <source>
        <tissue evidence="9">Roots</tissue>
    </source>
</reference>
<feature type="domain" description="AP2/ERF" evidence="8">
    <location>
        <begin position="90"/>
        <end position="148"/>
    </location>
</feature>
<evidence type="ECO:0000256" key="2">
    <source>
        <dbReference type="ARBA" id="ARBA00023015"/>
    </source>
</evidence>
<keyword evidence="5" id="KW-0539">Nucleus</keyword>
<dbReference type="GO" id="GO:0003677">
    <property type="term" value="F:DNA binding"/>
    <property type="evidence" value="ECO:0007669"/>
    <property type="project" value="UniProtKB-KW"/>
</dbReference>
<dbReference type="GO" id="GO:0003700">
    <property type="term" value="F:DNA-binding transcription factor activity"/>
    <property type="evidence" value="ECO:0007669"/>
    <property type="project" value="InterPro"/>
</dbReference>
<dbReference type="Proteomes" id="UP001345219">
    <property type="component" value="Chromosome 13"/>
</dbReference>
<comment type="subcellular location">
    <subcellularLocation>
        <location evidence="1">Nucleus</location>
    </subcellularLocation>
</comment>
<dbReference type="FunFam" id="3.30.730.10:FF:000001">
    <property type="entry name" value="Ethylene-responsive transcription factor 2"/>
    <property type="match status" value="1"/>
</dbReference>
<dbReference type="PANTHER" id="PTHR31190">
    <property type="entry name" value="DNA-BINDING DOMAIN"/>
    <property type="match status" value="1"/>
</dbReference>